<sequence length="268" mass="29431">MHAPFLETPIPIPGQADAPTLHLFGTPRVVHAGRRLEVPEGSKRLLAFVVLNGGWVERRHAAGTLWPLGDDLRAAGNLRSALWRLKAAGIDVLDSDKCSLSVREHTVVDLYVLCEWAGRLIAGTATAADLGTFRWRADVLDLLPGWYDDWVLIERERIRQRLLHGLEALSRHLVRAGRCAEAVESAMVAVGVEPLRESAQRALIEAHLAEGNLVEALRSYDAYRGLTHRELGVEPGRELSLLLRAHCDAVRPPAPPGPRRPDRLAAGG</sequence>
<organism evidence="3">
    <name type="scientific">Streptomyces sp. Y1</name>
    <dbReference type="NCBI Taxonomy" id="3238634"/>
    <lineage>
        <taxon>Bacteria</taxon>
        <taxon>Bacillati</taxon>
        <taxon>Actinomycetota</taxon>
        <taxon>Actinomycetes</taxon>
        <taxon>Kitasatosporales</taxon>
        <taxon>Streptomycetaceae</taxon>
        <taxon>Streptomyces</taxon>
    </lineage>
</organism>
<dbReference type="InterPro" id="IPR011990">
    <property type="entry name" value="TPR-like_helical_dom_sf"/>
</dbReference>
<proteinExistence type="predicted"/>
<evidence type="ECO:0000256" key="1">
    <source>
        <dbReference type="ARBA" id="ARBA00023012"/>
    </source>
</evidence>
<reference evidence="3" key="1">
    <citation type="submission" date="2024-07" db="EMBL/GenBank/DDBJ databases">
        <authorList>
            <person name="Yu S.T."/>
        </authorList>
    </citation>
    <scope>NUCLEOTIDE SEQUENCE</scope>
    <source>
        <strain evidence="3">Y1</strain>
    </source>
</reference>
<protein>
    <submittedName>
        <fullName evidence="3">BTAD domain-containing putative transcriptional regulator</fullName>
    </submittedName>
</protein>
<dbReference type="InterPro" id="IPR005158">
    <property type="entry name" value="BTAD"/>
</dbReference>
<dbReference type="RefSeq" id="WP_369184789.1">
    <property type="nucleotide sequence ID" value="NZ_CP163445.1"/>
</dbReference>
<feature type="domain" description="Bacterial transcriptional activator" evidence="2">
    <location>
        <begin position="128"/>
        <end position="247"/>
    </location>
</feature>
<dbReference type="AlphaFoldDB" id="A0AB39TTA6"/>
<dbReference type="SMART" id="SM01043">
    <property type="entry name" value="BTAD"/>
    <property type="match status" value="1"/>
</dbReference>
<keyword evidence="1" id="KW-0902">Two-component regulatory system</keyword>
<dbReference type="PANTHER" id="PTHR35807">
    <property type="entry name" value="TRANSCRIPTIONAL REGULATOR REDD-RELATED"/>
    <property type="match status" value="1"/>
</dbReference>
<dbReference type="Gene3D" id="1.25.40.10">
    <property type="entry name" value="Tetratricopeptide repeat domain"/>
    <property type="match status" value="1"/>
</dbReference>
<dbReference type="GO" id="GO:0000160">
    <property type="term" value="P:phosphorelay signal transduction system"/>
    <property type="evidence" value="ECO:0007669"/>
    <property type="project" value="UniProtKB-KW"/>
</dbReference>
<dbReference type="SUPFAM" id="SSF48452">
    <property type="entry name" value="TPR-like"/>
    <property type="match status" value="1"/>
</dbReference>
<dbReference type="EMBL" id="CP163445">
    <property type="protein sequence ID" value="XDQ82395.1"/>
    <property type="molecule type" value="Genomic_DNA"/>
</dbReference>
<evidence type="ECO:0000313" key="3">
    <source>
        <dbReference type="EMBL" id="XDQ82395.1"/>
    </source>
</evidence>
<accession>A0AB39TTA6</accession>
<gene>
    <name evidence="3" type="ORF">AB2U05_29870</name>
</gene>
<dbReference type="Pfam" id="PF03704">
    <property type="entry name" value="BTAD"/>
    <property type="match status" value="1"/>
</dbReference>
<dbReference type="InterPro" id="IPR051677">
    <property type="entry name" value="AfsR-DnrI-RedD_regulator"/>
</dbReference>
<name>A0AB39TTA6_9ACTN</name>
<evidence type="ECO:0000259" key="2">
    <source>
        <dbReference type="SMART" id="SM01043"/>
    </source>
</evidence>